<evidence type="ECO:0000313" key="3">
    <source>
        <dbReference type="Proteomes" id="UP000199310"/>
    </source>
</evidence>
<feature type="signal peptide" evidence="1">
    <location>
        <begin position="1"/>
        <end position="24"/>
    </location>
</feature>
<keyword evidence="1" id="KW-0732">Signal</keyword>
<dbReference type="RefSeq" id="WP_089902396.1">
    <property type="nucleotide sequence ID" value="NZ_FOJG01000002.1"/>
</dbReference>
<organism evidence="2 3">
    <name type="scientific">Chitinophaga arvensicola</name>
    <dbReference type="NCBI Taxonomy" id="29529"/>
    <lineage>
        <taxon>Bacteria</taxon>
        <taxon>Pseudomonadati</taxon>
        <taxon>Bacteroidota</taxon>
        <taxon>Chitinophagia</taxon>
        <taxon>Chitinophagales</taxon>
        <taxon>Chitinophagaceae</taxon>
        <taxon>Chitinophaga</taxon>
    </lineage>
</organism>
<dbReference type="SUPFAM" id="SSF49464">
    <property type="entry name" value="Carboxypeptidase regulatory domain-like"/>
    <property type="match status" value="1"/>
</dbReference>
<dbReference type="AlphaFoldDB" id="A0A1I0SCB5"/>
<reference evidence="3" key="1">
    <citation type="submission" date="2016-10" db="EMBL/GenBank/DDBJ databases">
        <authorList>
            <person name="Varghese N."/>
            <person name="Submissions S."/>
        </authorList>
    </citation>
    <scope>NUCLEOTIDE SEQUENCE [LARGE SCALE GENOMIC DNA]</scope>
    <source>
        <strain evidence="3">DSM 3695</strain>
    </source>
</reference>
<dbReference type="Proteomes" id="UP000199310">
    <property type="component" value="Unassembled WGS sequence"/>
</dbReference>
<gene>
    <name evidence="2" type="ORF">SAMN04488122_6144</name>
</gene>
<proteinExistence type="predicted"/>
<evidence type="ECO:0000313" key="2">
    <source>
        <dbReference type="EMBL" id="SEW54722.1"/>
    </source>
</evidence>
<accession>A0A1I0SCB5</accession>
<dbReference type="STRING" id="29529.SAMN04488122_6144"/>
<dbReference type="OrthoDB" id="1118857at2"/>
<keyword evidence="3" id="KW-1185">Reference proteome</keyword>
<sequence>MKVFLRIIALGCIFSMAFAPRAQAQVTVTGMISDSNNLVLPYATVSNLNSGKRSLSDQGGYYKISASRNDRLVVTFVGYKPDTLIVSQSSGTQTVNIVMEAAGKFLKGVEVTSQYTPYQIDSIDRRNQYGYILDNPNKPLAGGSTPEGAGIVFSPITRFSKKEKQKRQFKENYEKMEKEKFIDSRFTPVLVSRVTGLKGDSLQLFMRDNYPDYNTMRTINNNDLLYWITDKYKAWQPKK</sequence>
<dbReference type="EMBL" id="FOJG01000002">
    <property type="protein sequence ID" value="SEW54722.1"/>
    <property type="molecule type" value="Genomic_DNA"/>
</dbReference>
<feature type="chain" id="PRO_5011531888" evidence="1">
    <location>
        <begin position="25"/>
        <end position="239"/>
    </location>
</feature>
<dbReference type="InterPro" id="IPR008969">
    <property type="entry name" value="CarboxyPept-like_regulatory"/>
</dbReference>
<dbReference type="Pfam" id="PF13715">
    <property type="entry name" value="CarbopepD_reg_2"/>
    <property type="match status" value="1"/>
</dbReference>
<name>A0A1I0SCB5_9BACT</name>
<protein>
    <submittedName>
        <fullName evidence="2">CarboxypepD_reg-like domain-containing protein</fullName>
    </submittedName>
</protein>
<evidence type="ECO:0000256" key="1">
    <source>
        <dbReference type="SAM" id="SignalP"/>
    </source>
</evidence>